<keyword evidence="6" id="KW-0223">Dioxygenase</keyword>
<dbReference type="EMBL" id="JACBKZ010000015">
    <property type="protein sequence ID" value="KAF5930236.1"/>
    <property type="molecule type" value="Genomic_DNA"/>
</dbReference>
<reference evidence="14" key="1">
    <citation type="journal article" date="2020" name="Nat. Commun.">
        <title>Genome assembly of wild tea tree DASZ reveals pedigree and selection history of tea varieties.</title>
        <authorList>
            <person name="Zhang W."/>
            <person name="Zhang Y."/>
            <person name="Qiu H."/>
            <person name="Guo Y."/>
            <person name="Wan H."/>
            <person name="Zhang X."/>
            <person name="Scossa F."/>
            <person name="Alseekh S."/>
            <person name="Zhang Q."/>
            <person name="Wang P."/>
            <person name="Xu L."/>
            <person name="Schmidt M.H."/>
            <person name="Jia X."/>
            <person name="Li D."/>
            <person name="Zhu A."/>
            <person name="Guo F."/>
            <person name="Chen W."/>
            <person name="Ni D."/>
            <person name="Usadel B."/>
            <person name="Fernie A.R."/>
            <person name="Wen W."/>
        </authorList>
    </citation>
    <scope>NUCLEOTIDE SEQUENCE [LARGE SCALE GENOMIC DNA]</scope>
    <source>
        <strain evidence="14">cv. G240</strain>
    </source>
</reference>
<organism evidence="13 14">
    <name type="scientific">Camellia sinensis</name>
    <name type="common">Tea plant</name>
    <name type="synonym">Thea sinensis</name>
    <dbReference type="NCBI Taxonomy" id="4442"/>
    <lineage>
        <taxon>Eukaryota</taxon>
        <taxon>Viridiplantae</taxon>
        <taxon>Streptophyta</taxon>
        <taxon>Embryophyta</taxon>
        <taxon>Tracheophyta</taxon>
        <taxon>Spermatophyta</taxon>
        <taxon>Magnoliopsida</taxon>
        <taxon>eudicotyledons</taxon>
        <taxon>Gunneridae</taxon>
        <taxon>Pentapetalae</taxon>
        <taxon>asterids</taxon>
        <taxon>Ericales</taxon>
        <taxon>Theaceae</taxon>
        <taxon>Camellia</taxon>
    </lineage>
</organism>
<dbReference type="PROSITE" id="PS51471">
    <property type="entry name" value="FE2OG_OXY"/>
    <property type="match status" value="1"/>
</dbReference>
<accession>A0A7J7FT89</accession>
<feature type="transmembrane region" description="Helical" evidence="11">
    <location>
        <begin position="333"/>
        <end position="353"/>
    </location>
</feature>
<evidence type="ECO:0000256" key="2">
    <source>
        <dbReference type="ARBA" id="ARBA00004918"/>
    </source>
</evidence>
<comment type="catalytic activity">
    <reaction evidence="9">
        <text>(E)-feruloyl-CoA + 2-oxoglutarate + O2 = (E)-6-hydroxyferuloyl-CoA + succinate + CO2</text>
        <dbReference type="Rhea" id="RHEA:57856"/>
        <dbReference type="ChEBI" id="CHEBI:15379"/>
        <dbReference type="ChEBI" id="CHEBI:16526"/>
        <dbReference type="ChEBI" id="CHEBI:16810"/>
        <dbReference type="ChEBI" id="CHEBI:30031"/>
        <dbReference type="ChEBI" id="CHEBI:87305"/>
        <dbReference type="ChEBI" id="CHEBI:142390"/>
        <dbReference type="EC" id="1.14.11.61"/>
    </reaction>
</comment>
<sequence length="394" mass="44188">MQMAKLSEPFDVLDFVLNQGNGVKGLSDTRLKTVPNQFIQPIEDRIHVAPLTSCDSSSSSSIPIIDVSNWDNDDPKVSESICEAAEKFGFFQIINHGVPLEVLENVMEAGHRFFGLPVEERRKYIFNGKNNTNTSVQLKTSFTPHKEKVLEWKDYLTHIYCNGDNGSVEDEDDPKGSDSWPSVSRDQLLEYMKWAKPVIKRLLKVLMKGLNVEEIDATKENLLMGTLIVNFNHYPICPNPDLTAGVGPHSDVSTITILLQDDTGGLYVRGREGWIHVTPVKGALMVNVGDVLQIMSNDRYKSIEHRAVTSARKHRISVPIFVNPVSLMKGSRLLNMLKFDIILLSIALLQALFHLGLPGLGLLVIKAPFCFSFCFALSEYYGNREAFMEVDVEF</sequence>
<dbReference type="AlphaFoldDB" id="A0A7J7FT89"/>
<dbReference type="FunFam" id="2.60.120.330:FF:000023">
    <property type="entry name" value="Feruloyl CoA ortho-hydroxylase 1"/>
    <property type="match status" value="1"/>
</dbReference>
<comment type="caution">
    <text evidence="13">The sequence shown here is derived from an EMBL/GenBank/DDBJ whole genome shotgun (WGS) entry which is preliminary data.</text>
</comment>
<keyword evidence="11" id="KW-0812">Transmembrane</keyword>
<evidence type="ECO:0000256" key="11">
    <source>
        <dbReference type="SAM" id="Phobius"/>
    </source>
</evidence>
<protein>
    <recommendedName>
        <fullName evidence="4">feruloyl-CoA 6-hydroxylase</fullName>
        <ecNumber evidence="4">1.14.11.61</ecNumber>
    </recommendedName>
</protein>
<dbReference type="InterPro" id="IPR026992">
    <property type="entry name" value="DIOX_N"/>
</dbReference>
<dbReference type="InterPro" id="IPR005123">
    <property type="entry name" value="Oxoglu/Fe-dep_dioxygenase_dom"/>
</dbReference>
<dbReference type="PANTHER" id="PTHR10209">
    <property type="entry name" value="OXIDOREDUCTASE, 2OG-FE II OXYGENASE FAMILY PROTEIN"/>
    <property type="match status" value="1"/>
</dbReference>
<dbReference type="EC" id="1.14.11.61" evidence="4"/>
<dbReference type="InterPro" id="IPR027443">
    <property type="entry name" value="IPNS-like_sf"/>
</dbReference>
<evidence type="ECO:0000256" key="8">
    <source>
        <dbReference type="ARBA" id="ARBA00023004"/>
    </source>
</evidence>
<proteinExistence type="inferred from homology"/>
<dbReference type="PANTHER" id="PTHR10209:SF591">
    <property type="entry name" value="2OG-FE(II) OXYGENASE FAMILY OXIDOREDUCTASE"/>
    <property type="match status" value="1"/>
</dbReference>
<dbReference type="GO" id="GO:0002238">
    <property type="term" value="P:response to molecule of fungal origin"/>
    <property type="evidence" value="ECO:0007669"/>
    <property type="project" value="UniProtKB-ARBA"/>
</dbReference>
<evidence type="ECO:0000313" key="13">
    <source>
        <dbReference type="EMBL" id="KAF5930236.1"/>
    </source>
</evidence>
<evidence type="ECO:0000256" key="4">
    <source>
        <dbReference type="ARBA" id="ARBA00012885"/>
    </source>
</evidence>
<dbReference type="Gene3D" id="2.60.120.330">
    <property type="entry name" value="B-lactam Antibiotic, Isopenicillin N Synthase, Chain"/>
    <property type="match status" value="1"/>
</dbReference>
<evidence type="ECO:0000256" key="10">
    <source>
        <dbReference type="RuleBase" id="RU003682"/>
    </source>
</evidence>
<comment type="cofactor">
    <cofactor evidence="1">
        <name>L-ascorbate</name>
        <dbReference type="ChEBI" id="CHEBI:38290"/>
    </cofactor>
</comment>
<gene>
    <name evidence="13" type="ORF">HYC85_031109</name>
</gene>
<dbReference type="PRINTS" id="PR00682">
    <property type="entry name" value="IPNSYNTHASE"/>
</dbReference>
<dbReference type="SUPFAM" id="SSF51197">
    <property type="entry name" value="Clavaminate synthase-like"/>
    <property type="match status" value="1"/>
</dbReference>
<evidence type="ECO:0000256" key="1">
    <source>
        <dbReference type="ARBA" id="ARBA00001961"/>
    </source>
</evidence>
<evidence type="ECO:0000256" key="6">
    <source>
        <dbReference type="ARBA" id="ARBA00022964"/>
    </source>
</evidence>
<evidence type="ECO:0000256" key="3">
    <source>
        <dbReference type="ARBA" id="ARBA00008056"/>
    </source>
</evidence>
<evidence type="ECO:0000256" key="7">
    <source>
        <dbReference type="ARBA" id="ARBA00023002"/>
    </source>
</evidence>
<comment type="pathway">
    <text evidence="2">Phenylpropanoid metabolism.</text>
</comment>
<reference evidence="13 14" key="2">
    <citation type="submission" date="2020-07" db="EMBL/GenBank/DDBJ databases">
        <title>Genome assembly of wild tea tree DASZ reveals pedigree and selection history of tea varieties.</title>
        <authorList>
            <person name="Zhang W."/>
        </authorList>
    </citation>
    <scope>NUCLEOTIDE SEQUENCE [LARGE SCALE GENOMIC DNA]</scope>
    <source>
        <strain evidence="14">cv. G240</strain>
        <tissue evidence="13">Leaf</tissue>
    </source>
</reference>
<evidence type="ECO:0000256" key="5">
    <source>
        <dbReference type="ARBA" id="ARBA00022723"/>
    </source>
</evidence>
<keyword evidence="14" id="KW-1185">Reference proteome</keyword>
<keyword evidence="11" id="KW-0472">Membrane</keyword>
<dbReference type="Pfam" id="PF03171">
    <property type="entry name" value="2OG-FeII_Oxy"/>
    <property type="match status" value="1"/>
</dbReference>
<dbReference type="GO" id="GO:0016706">
    <property type="term" value="F:2-oxoglutarate-dependent dioxygenase activity"/>
    <property type="evidence" value="ECO:0007669"/>
    <property type="project" value="UniProtKB-ARBA"/>
</dbReference>
<keyword evidence="5 10" id="KW-0479">Metal-binding</keyword>
<name>A0A7J7FT89_CAMSI</name>
<keyword evidence="7 10" id="KW-0560">Oxidoreductase</keyword>
<dbReference type="GO" id="GO:0046872">
    <property type="term" value="F:metal ion binding"/>
    <property type="evidence" value="ECO:0007669"/>
    <property type="project" value="UniProtKB-KW"/>
</dbReference>
<evidence type="ECO:0000256" key="9">
    <source>
        <dbReference type="ARBA" id="ARBA00048503"/>
    </source>
</evidence>
<dbReference type="Proteomes" id="UP000593564">
    <property type="component" value="Unassembled WGS sequence"/>
</dbReference>
<keyword evidence="11" id="KW-1133">Transmembrane helix</keyword>
<dbReference type="InterPro" id="IPR044861">
    <property type="entry name" value="IPNS-like_FE2OG_OXY"/>
</dbReference>
<comment type="similarity">
    <text evidence="3 10">Belongs to the iron/ascorbate-dependent oxidoreductase family.</text>
</comment>
<evidence type="ECO:0000259" key="12">
    <source>
        <dbReference type="PROSITE" id="PS51471"/>
    </source>
</evidence>
<feature type="domain" description="Fe2OG dioxygenase" evidence="12">
    <location>
        <begin position="222"/>
        <end position="324"/>
    </location>
</feature>
<dbReference type="GO" id="GO:0009805">
    <property type="term" value="P:coumarin biosynthetic process"/>
    <property type="evidence" value="ECO:0007669"/>
    <property type="project" value="UniProtKB-ARBA"/>
</dbReference>
<evidence type="ECO:0000313" key="14">
    <source>
        <dbReference type="Proteomes" id="UP000593564"/>
    </source>
</evidence>
<keyword evidence="8 10" id="KW-0408">Iron</keyword>
<dbReference type="Pfam" id="PF14226">
    <property type="entry name" value="DIOX_N"/>
    <property type="match status" value="1"/>
</dbReference>